<gene>
    <name evidence="1" type="ORF">DFL_006875</name>
</gene>
<dbReference type="GeneID" id="93589186"/>
<proteinExistence type="predicted"/>
<organism evidence="1 2">
    <name type="scientific">Arthrobotrys flagrans</name>
    <name type="common">Nematode-trapping fungus</name>
    <name type="synonym">Trichothecium flagrans</name>
    <dbReference type="NCBI Taxonomy" id="97331"/>
    <lineage>
        <taxon>Eukaryota</taxon>
        <taxon>Fungi</taxon>
        <taxon>Dikarya</taxon>
        <taxon>Ascomycota</taxon>
        <taxon>Pezizomycotina</taxon>
        <taxon>Orbiliomycetes</taxon>
        <taxon>Orbiliales</taxon>
        <taxon>Orbiliaceae</taxon>
        <taxon>Arthrobotrys</taxon>
    </lineage>
</organism>
<dbReference type="Proteomes" id="UP000283090">
    <property type="component" value="Unassembled WGS sequence"/>
</dbReference>
<sequence>MKPAEMTEKGLRLEYQGYVIKPVKLSEGYFIMNSKKQGLWFKVTYDPTDPVGIADKVAKAEHDEGTMELGLIVPERDVARKGPGAGSPALLVSIYKRAGWKDSFKDSENSTAIYTKALCTVFLATAGSADIQEYTEAGYEVADGKKPNESANTSSVIYQTQIWFIA</sequence>
<protein>
    <submittedName>
        <fullName evidence="1">Uncharacterized protein</fullName>
    </submittedName>
</protein>
<dbReference type="RefSeq" id="XP_067487993.1">
    <property type="nucleotide sequence ID" value="XM_067636368.1"/>
</dbReference>
<comment type="caution">
    <text evidence="1">The sequence shown here is derived from an EMBL/GenBank/DDBJ whole genome shotgun (WGS) entry which is preliminary data.</text>
</comment>
<accession>A0A436ZU34</accession>
<dbReference type="VEuPathDB" id="FungiDB:DFL_006875"/>
<keyword evidence="2" id="KW-1185">Reference proteome</keyword>
<dbReference type="OrthoDB" id="2426273at2759"/>
<dbReference type="EMBL" id="SAEB01000009">
    <property type="protein sequence ID" value="RVD82449.1"/>
    <property type="molecule type" value="Genomic_DNA"/>
</dbReference>
<reference evidence="1 2" key="1">
    <citation type="submission" date="2019-01" db="EMBL/GenBank/DDBJ databases">
        <title>Intercellular communication is required for trap formation in the nematode-trapping fungus Duddingtonia flagrans.</title>
        <authorList>
            <person name="Youssar L."/>
            <person name="Wernet V."/>
            <person name="Hensel N."/>
            <person name="Hildebrandt H.-G."/>
            <person name="Fischer R."/>
        </authorList>
    </citation>
    <scope>NUCLEOTIDE SEQUENCE [LARGE SCALE GENOMIC DNA]</scope>
    <source>
        <strain evidence="1 2">CBS H-5679</strain>
    </source>
</reference>
<evidence type="ECO:0000313" key="1">
    <source>
        <dbReference type="EMBL" id="RVD82449.1"/>
    </source>
</evidence>
<dbReference type="AlphaFoldDB" id="A0A436ZU34"/>
<evidence type="ECO:0000313" key="2">
    <source>
        <dbReference type="Proteomes" id="UP000283090"/>
    </source>
</evidence>
<name>A0A436ZU34_ARTFL</name>